<dbReference type="AlphaFoldDB" id="A0AAV4UJA2"/>
<gene>
    <name evidence="1" type="ORF">CEXT_421841</name>
</gene>
<protein>
    <submittedName>
        <fullName evidence="1">Uncharacterized protein</fullName>
    </submittedName>
</protein>
<evidence type="ECO:0000313" key="2">
    <source>
        <dbReference type="Proteomes" id="UP001054945"/>
    </source>
</evidence>
<name>A0AAV4UJA2_CAEEX</name>
<sequence>MGADHNNPVTCESKQVTRGRPVPLQKLVPKVPGSTKHDAVTQKSNQKNLLLYYGADHNNPVTCESKQVTRGRPVPLQKLVPKVPGSTKR</sequence>
<comment type="caution">
    <text evidence="1">The sequence shown here is derived from an EMBL/GenBank/DDBJ whole genome shotgun (WGS) entry which is preliminary data.</text>
</comment>
<dbReference type="Proteomes" id="UP001054945">
    <property type="component" value="Unassembled WGS sequence"/>
</dbReference>
<keyword evidence="2" id="KW-1185">Reference proteome</keyword>
<evidence type="ECO:0000313" key="1">
    <source>
        <dbReference type="EMBL" id="GIY57600.1"/>
    </source>
</evidence>
<proteinExistence type="predicted"/>
<reference evidence="1 2" key="1">
    <citation type="submission" date="2021-06" db="EMBL/GenBank/DDBJ databases">
        <title>Caerostris extrusa draft genome.</title>
        <authorList>
            <person name="Kono N."/>
            <person name="Arakawa K."/>
        </authorList>
    </citation>
    <scope>NUCLEOTIDE SEQUENCE [LARGE SCALE GENOMIC DNA]</scope>
</reference>
<organism evidence="1 2">
    <name type="scientific">Caerostris extrusa</name>
    <name type="common">Bark spider</name>
    <name type="synonym">Caerostris bankana</name>
    <dbReference type="NCBI Taxonomy" id="172846"/>
    <lineage>
        <taxon>Eukaryota</taxon>
        <taxon>Metazoa</taxon>
        <taxon>Ecdysozoa</taxon>
        <taxon>Arthropoda</taxon>
        <taxon>Chelicerata</taxon>
        <taxon>Arachnida</taxon>
        <taxon>Araneae</taxon>
        <taxon>Araneomorphae</taxon>
        <taxon>Entelegynae</taxon>
        <taxon>Araneoidea</taxon>
        <taxon>Araneidae</taxon>
        <taxon>Caerostris</taxon>
    </lineage>
</organism>
<dbReference type="EMBL" id="BPLR01012929">
    <property type="protein sequence ID" value="GIY57600.1"/>
    <property type="molecule type" value="Genomic_DNA"/>
</dbReference>
<accession>A0AAV4UJA2</accession>